<keyword evidence="3" id="KW-1185">Reference proteome</keyword>
<dbReference type="EMBL" id="ANNX02000047">
    <property type="protein sequence ID" value="KYC37128.1"/>
    <property type="molecule type" value="Genomic_DNA"/>
</dbReference>
<evidence type="ECO:0000313" key="3">
    <source>
        <dbReference type="Proteomes" id="UP000076925"/>
    </source>
</evidence>
<dbReference type="Pfam" id="PF15919">
    <property type="entry name" value="HicB_lk_antitox"/>
    <property type="match status" value="1"/>
</dbReference>
<dbReference type="OrthoDB" id="7068289at2"/>
<feature type="domain" description="HicB-like antitoxin of toxin-antitoxin system" evidence="1">
    <location>
        <begin position="5"/>
        <end position="51"/>
    </location>
</feature>
<dbReference type="Proteomes" id="UP000076925">
    <property type="component" value="Unassembled WGS sequence"/>
</dbReference>
<dbReference type="AlphaFoldDB" id="A0A139WXG5"/>
<dbReference type="InterPro" id="IPR031807">
    <property type="entry name" value="HicB-like"/>
</dbReference>
<dbReference type="SUPFAM" id="SSF143100">
    <property type="entry name" value="TTHA1013/TTHA0281-like"/>
    <property type="match status" value="1"/>
</dbReference>
<comment type="caution">
    <text evidence="2">The sequence shown here is derived from an EMBL/GenBank/DDBJ whole genome shotgun (WGS) entry which is preliminary data.</text>
</comment>
<accession>A0A139WXG5</accession>
<evidence type="ECO:0000259" key="1">
    <source>
        <dbReference type="Pfam" id="PF15919"/>
    </source>
</evidence>
<proteinExistence type="predicted"/>
<dbReference type="Gene3D" id="3.30.160.250">
    <property type="match status" value="1"/>
</dbReference>
<organism evidence="2 3">
    <name type="scientific">Scytonema hofmannii PCC 7110</name>
    <dbReference type="NCBI Taxonomy" id="128403"/>
    <lineage>
        <taxon>Bacteria</taxon>
        <taxon>Bacillati</taxon>
        <taxon>Cyanobacteriota</taxon>
        <taxon>Cyanophyceae</taxon>
        <taxon>Nostocales</taxon>
        <taxon>Scytonemataceae</taxon>
        <taxon>Scytonema</taxon>
    </lineage>
</organism>
<gene>
    <name evidence="2" type="ORF">WA1_46710</name>
</gene>
<protein>
    <recommendedName>
        <fullName evidence="1">HicB-like antitoxin of toxin-antitoxin system domain-containing protein</fullName>
    </recommendedName>
</protein>
<evidence type="ECO:0000313" key="2">
    <source>
        <dbReference type="EMBL" id="KYC37128.1"/>
    </source>
</evidence>
<sequence>MKYKVALYRSEEGISISVPALPGCWSEGDTEEEALANIQDAIREYLAALEDRLHDAEIREIEFQV</sequence>
<name>A0A139WXG5_9CYAN</name>
<dbReference type="STRING" id="128403.WA1_46710"/>
<dbReference type="RefSeq" id="WP_017744943.1">
    <property type="nucleotide sequence ID" value="NZ_KQ976354.1"/>
</dbReference>
<dbReference type="InterPro" id="IPR035069">
    <property type="entry name" value="TTHA1013/TTHA0281-like"/>
</dbReference>
<reference evidence="2 3" key="1">
    <citation type="journal article" date="2013" name="Genome Biol. Evol.">
        <title>Genomes of Stigonematalean cyanobacteria (subsection V) and the evolution of oxygenic photosynthesis from prokaryotes to plastids.</title>
        <authorList>
            <person name="Dagan T."/>
            <person name="Roettger M."/>
            <person name="Stucken K."/>
            <person name="Landan G."/>
            <person name="Koch R."/>
            <person name="Major P."/>
            <person name="Gould S.B."/>
            <person name="Goremykin V.V."/>
            <person name="Rippka R."/>
            <person name="Tandeau de Marsac N."/>
            <person name="Gugger M."/>
            <person name="Lockhart P.J."/>
            <person name="Allen J.F."/>
            <person name="Brune I."/>
            <person name="Maus I."/>
            <person name="Puhler A."/>
            <person name="Martin W.F."/>
        </authorList>
    </citation>
    <scope>NUCLEOTIDE SEQUENCE [LARGE SCALE GENOMIC DNA]</scope>
    <source>
        <strain evidence="2 3">PCC 7110</strain>
    </source>
</reference>